<dbReference type="SMART" id="SM00091">
    <property type="entry name" value="PAS"/>
    <property type="match status" value="3"/>
</dbReference>
<keyword evidence="4" id="KW-0548">Nucleotidyltransferase</keyword>
<dbReference type="SUPFAM" id="SSF55073">
    <property type="entry name" value="Nucleotide cyclase"/>
    <property type="match status" value="1"/>
</dbReference>
<dbReference type="InterPro" id="IPR001610">
    <property type="entry name" value="PAC"/>
</dbReference>
<dbReference type="PANTHER" id="PTHR44757:SF2">
    <property type="entry name" value="BIOFILM ARCHITECTURE MAINTENANCE PROTEIN MBAA"/>
    <property type="match status" value="1"/>
</dbReference>
<evidence type="ECO:0000313" key="4">
    <source>
        <dbReference type="EMBL" id="XBT97686.1"/>
    </source>
</evidence>
<dbReference type="Gene3D" id="3.30.450.20">
    <property type="entry name" value="PAS domain"/>
    <property type="match status" value="3"/>
</dbReference>
<dbReference type="InterPro" id="IPR000160">
    <property type="entry name" value="GGDEF_dom"/>
</dbReference>
<protein>
    <submittedName>
        <fullName evidence="4">Diguanylate cyclase</fullName>
        <ecNumber evidence="4">2.7.7.65</ecNumber>
    </submittedName>
</protein>
<feature type="domain" description="GGDEF" evidence="3">
    <location>
        <begin position="436"/>
        <end position="569"/>
    </location>
</feature>
<dbReference type="PROSITE" id="PS50887">
    <property type="entry name" value="GGDEF"/>
    <property type="match status" value="1"/>
</dbReference>
<dbReference type="SUPFAM" id="SSF55785">
    <property type="entry name" value="PYP-like sensor domain (PAS domain)"/>
    <property type="match status" value="3"/>
</dbReference>
<name>A0AAU7S5D0_9HYPH</name>
<evidence type="ECO:0000259" key="3">
    <source>
        <dbReference type="PROSITE" id="PS50887"/>
    </source>
</evidence>
<dbReference type="NCBIfam" id="TIGR00229">
    <property type="entry name" value="sensory_box"/>
    <property type="match status" value="3"/>
</dbReference>
<dbReference type="InterPro" id="IPR013655">
    <property type="entry name" value="PAS_fold_3"/>
</dbReference>
<sequence>MSRNTTVVTRAWHLEDIRTELDHRTQVTPAMLHSINKDGFLISVSDAWLSKLGYSREEVIGKRSSEFLTAESRAYAVREVLPAFFLSGRSDNIEYQMVCKDGQIIDVLLSAVLDRMPGEAGGVSLAVITDVTALKAAKRQLALSEERYRDLVEYQTELVSLASPEGELRFVNHAYAHHYGREPNDMVGKSLFDFIPASERAEVEEHLRQVCNVDYSVENQNQVLLPDGRVRWMVWTNKALRDLDGYVTAIHSVGKDIHDRIVGEQRLKESEARYRLLADHGTDMVFQLDRDLIYRYVSPACREIFGREPEDLIGAQPMAFLHSEEVDHLELAFRQLLEGRAERNLLSCRFRHREGYWIWVEAQLKALKDPHSSMPSGLIGTLRDISVRKVIEEQLHDANRRLQALADQDGLTGLSNRRMFDAAFTREFDLASQGEHNLALLMVDVDWFKSFNDGYGHPAGDECLRKIGGAIRAQARSGDVVARYGGEEFAVLLPNASHAEAIELGESIRTSVLKLTIEHKDSPNRIVTVSVGVASMRAEDANCGMFLGRADGALYRAKGDGRNRVVGKP</sequence>
<dbReference type="Pfam" id="PF08447">
    <property type="entry name" value="PAS_3"/>
    <property type="match status" value="1"/>
</dbReference>
<dbReference type="CDD" id="cd01949">
    <property type="entry name" value="GGDEF"/>
    <property type="match status" value="1"/>
</dbReference>
<dbReference type="AlphaFoldDB" id="A0AAU7S5D0"/>
<feature type="domain" description="PAC" evidence="2">
    <location>
        <begin position="217"/>
        <end position="269"/>
    </location>
</feature>
<dbReference type="GO" id="GO:0052621">
    <property type="term" value="F:diguanylate cyclase activity"/>
    <property type="evidence" value="ECO:0007669"/>
    <property type="project" value="UniProtKB-EC"/>
</dbReference>
<dbReference type="EMBL" id="CP157963">
    <property type="protein sequence ID" value="XBT97686.1"/>
    <property type="molecule type" value="Genomic_DNA"/>
</dbReference>
<dbReference type="Gene3D" id="3.30.70.270">
    <property type="match status" value="1"/>
</dbReference>
<dbReference type="InterPro" id="IPR035965">
    <property type="entry name" value="PAS-like_dom_sf"/>
</dbReference>
<dbReference type="SMART" id="SM00086">
    <property type="entry name" value="PAC"/>
    <property type="match status" value="3"/>
</dbReference>
<feature type="domain" description="PAS" evidence="1">
    <location>
        <begin position="270"/>
        <end position="340"/>
    </location>
</feature>
<dbReference type="InterPro" id="IPR013656">
    <property type="entry name" value="PAS_4"/>
</dbReference>
<gene>
    <name evidence="4" type="ORF">ABM479_33775</name>
</gene>
<dbReference type="PANTHER" id="PTHR44757">
    <property type="entry name" value="DIGUANYLATE CYCLASE DGCP"/>
    <property type="match status" value="1"/>
</dbReference>
<dbReference type="Pfam" id="PF13426">
    <property type="entry name" value="PAS_9"/>
    <property type="match status" value="1"/>
</dbReference>
<dbReference type="PROSITE" id="PS50112">
    <property type="entry name" value="PAS"/>
    <property type="match status" value="3"/>
</dbReference>
<evidence type="ECO:0000259" key="1">
    <source>
        <dbReference type="PROSITE" id="PS50112"/>
    </source>
</evidence>
<dbReference type="Pfam" id="PF00990">
    <property type="entry name" value="GGDEF"/>
    <property type="match status" value="1"/>
</dbReference>
<keyword evidence="4" id="KW-0614">Plasmid</keyword>
<reference evidence="4" key="1">
    <citation type="submission" date="2024-06" db="EMBL/GenBank/DDBJ databases">
        <authorList>
            <person name="Li T."/>
            <person name="Gao R."/>
        </authorList>
    </citation>
    <scope>NUCLEOTIDE SEQUENCE</scope>
    <source>
        <strain evidence="4">ZPR3</strain>
        <plasmid evidence="4">unnamed3</plasmid>
    </source>
</reference>
<dbReference type="Pfam" id="PF08448">
    <property type="entry name" value="PAS_4"/>
    <property type="match status" value="1"/>
</dbReference>
<feature type="domain" description="PAC" evidence="2">
    <location>
        <begin position="344"/>
        <end position="397"/>
    </location>
</feature>
<dbReference type="InterPro" id="IPR000014">
    <property type="entry name" value="PAS"/>
</dbReference>
<dbReference type="InterPro" id="IPR043128">
    <property type="entry name" value="Rev_trsase/Diguanyl_cyclase"/>
</dbReference>
<keyword evidence="4" id="KW-0808">Transferase</keyword>
<dbReference type="PROSITE" id="PS50113">
    <property type="entry name" value="PAC"/>
    <property type="match status" value="2"/>
</dbReference>
<evidence type="ECO:0000259" key="2">
    <source>
        <dbReference type="PROSITE" id="PS50113"/>
    </source>
</evidence>
<feature type="domain" description="PAS" evidence="1">
    <location>
        <begin position="17"/>
        <end position="73"/>
    </location>
</feature>
<dbReference type="CDD" id="cd00130">
    <property type="entry name" value="PAS"/>
    <property type="match status" value="3"/>
</dbReference>
<dbReference type="FunFam" id="3.30.70.270:FF:000001">
    <property type="entry name" value="Diguanylate cyclase domain protein"/>
    <property type="match status" value="1"/>
</dbReference>
<dbReference type="InterPro" id="IPR052155">
    <property type="entry name" value="Biofilm_reg_signaling"/>
</dbReference>
<dbReference type="RefSeq" id="WP_349962888.1">
    <property type="nucleotide sequence ID" value="NZ_CP157963.1"/>
</dbReference>
<dbReference type="NCBIfam" id="TIGR00254">
    <property type="entry name" value="GGDEF"/>
    <property type="match status" value="1"/>
</dbReference>
<dbReference type="EC" id="2.7.7.65" evidence="4"/>
<organism evidence="4">
    <name type="scientific">Rhizobium sp. ZPR3</name>
    <dbReference type="NCBI Taxonomy" id="3158967"/>
    <lineage>
        <taxon>Bacteria</taxon>
        <taxon>Pseudomonadati</taxon>
        <taxon>Pseudomonadota</taxon>
        <taxon>Alphaproteobacteria</taxon>
        <taxon>Hyphomicrobiales</taxon>
        <taxon>Rhizobiaceae</taxon>
        <taxon>Rhizobium/Agrobacterium group</taxon>
        <taxon>Rhizobium</taxon>
    </lineage>
</organism>
<proteinExistence type="predicted"/>
<geneLocation type="plasmid" evidence="4">
    <name>unnamed3</name>
</geneLocation>
<feature type="domain" description="PAS" evidence="1">
    <location>
        <begin position="144"/>
        <end position="214"/>
    </location>
</feature>
<accession>A0AAU7S5D0</accession>
<dbReference type="InterPro" id="IPR000700">
    <property type="entry name" value="PAS-assoc_C"/>
</dbReference>
<dbReference type="InterPro" id="IPR029787">
    <property type="entry name" value="Nucleotide_cyclase"/>
</dbReference>
<dbReference type="SMART" id="SM00267">
    <property type="entry name" value="GGDEF"/>
    <property type="match status" value="1"/>
</dbReference>